<proteinExistence type="predicted"/>
<evidence type="ECO:0000313" key="7">
    <source>
        <dbReference type="Proteomes" id="UP000243106"/>
    </source>
</evidence>
<sequence length="298" mass="32073">MAKITLLDGGLGQELIRRSGQAPTPLWATQVMIDRPGLVQQVHEDFFRAGASVAMTNTYALLPDRLERAGLQDRIEEFRAAALAEAEWALEAYPKGRIAGAIGPLGASYRTDLFPGMDIAVETYSEIVRKMSPEVDVIVFETLATLENLEAALKAGEVSSRPVWVAVTLDDEDGSVLRSGESVAEAARMAERYKAGAILANCSAPEAMAPALSAFAETDLRFGAYANAFAQITKDFLTPDPTVDALSTRRDMGPERYAGFALDWVRRGASIVGGCCETGPDHIRAIAEALKNDGHEIV</sequence>
<dbReference type="GO" id="GO:0008168">
    <property type="term" value="F:methyltransferase activity"/>
    <property type="evidence" value="ECO:0007669"/>
    <property type="project" value="UniProtKB-UniRule"/>
</dbReference>
<keyword evidence="1 4" id="KW-0489">Methyltransferase</keyword>
<dbReference type="PROSITE" id="PS50970">
    <property type="entry name" value="HCY"/>
    <property type="match status" value="1"/>
</dbReference>
<protein>
    <submittedName>
        <fullName evidence="6">Homocysteine S-methyltransferase</fullName>
    </submittedName>
</protein>
<gene>
    <name evidence="6" type="ORF">SAMN05421853_10684</name>
</gene>
<dbReference type="GO" id="GO:0032259">
    <property type="term" value="P:methylation"/>
    <property type="evidence" value="ECO:0007669"/>
    <property type="project" value="UniProtKB-KW"/>
</dbReference>
<dbReference type="InterPro" id="IPR017226">
    <property type="entry name" value="BHMT-like"/>
</dbReference>
<dbReference type="Gene3D" id="3.20.20.330">
    <property type="entry name" value="Homocysteine-binding-like domain"/>
    <property type="match status" value="1"/>
</dbReference>
<keyword evidence="3 4" id="KW-0862">Zinc</keyword>
<feature type="binding site" evidence="3 4">
    <location>
        <position position="202"/>
    </location>
    <ligand>
        <name>Zn(2+)</name>
        <dbReference type="ChEBI" id="CHEBI:29105"/>
    </ligand>
</feature>
<dbReference type="RefSeq" id="WP_093011353.1">
    <property type="nucleotide sequence ID" value="NZ_FOXV01000006.1"/>
</dbReference>
<dbReference type="GO" id="GO:0009086">
    <property type="term" value="P:methionine biosynthetic process"/>
    <property type="evidence" value="ECO:0007669"/>
    <property type="project" value="InterPro"/>
</dbReference>
<dbReference type="SUPFAM" id="SSF82282">
    <property type="entry name" value="Homocysteine S-methyltransferase"/>
    <property type="match status" value="1"/>
</dbReference>
<evidence type="ECO:0000256" key="3">
    <source>
        <dbReference type="PIRSR" id="PIRSR037505-2"/>
    </source>
</evidence>
<comment type="cofactor">
    <cofactor evidence="3">
        <name>Zn(2+)</name>
        <dbReference type="ChEBI" id="CHEBI:29105"/>
    </cofactor>
    <text evidence="3">Binds 1 zinc ion per subunit.</text>
</comment>
<dbReference type="Pfam" id="PF02574">
    <property type="entry name" value="S-methyl_trans"/>
    <property type="match status" value="1"/>
</dbReference>
<dbReference type="PIRSF" id="PIRSF037505">
    <property type="entry name" value="Betaine_HMT"/>
    <property type="match status" value="1"/>
</dbReference>
<keyword evidence="2 4" id="KW-0808">Transferase</keyword>
<dbReference type="AlphaFoldDB" id="A0A1I5YMP9"/>
<evidence type="ECO:0000313" key="6">
    <source>
        <dbReference type="EMBL" id="SFQ45345.1"/>
    </source>
</evidence>
<feature type="binding site" evidence="3 4">
    <location>
        <position position="276"/>
    </location>
    <ligand>
        <name>Zn(2+)</name>
        <dbReference type="ChEBI" id="CHEBI:29105"/>
    </ligand>
</feature>
<evidence type="ECO:0000256" key="1">
    <source>
        <dbReference type="ARBA" id="ARBA00022603"/>
    </source>
</evidence>
<evidence type="ECO:0000256" key="2">
    <source>
        <dbReference type="ARBA" id="ARBA00022679"/>
    </source>
</evidence>
<keyword evidence="7" id="KW-1185">Reference proteome</keyword>
<feature type="domain" description="Hcy-binding" evidence="5">
    <location>
        <begin position="1"/>
        <end position="290"/>
    </location>
</feature>
<feature type="binding site" evidence="3 4">
    <location>
        <position position="275"/>
    </location>
    <ligand>
        <name>Zn(2+)</name>
        <dbReference type="ChEBI" id="CHEBI:29105"/>
    </ligand>
</feature>
<keyword evidence="3 4" id="KW-0479">Metal-binding</keyword>
<reference evidence="7" key="1">
    <citation type="submission" date="2016-10" db="EMBL/GenBank/DDBJ databases">
        <authorList>
            <person name="Varghese N."/>
            <person name="Submissions S."/>
        </authorList>
    </citation>
    <scope>NUCLEOTIDE SEQUENCE [LARGE SCALE GENOMIC DNA]</scope>
    <source>
        <strain evidence="7">JCM 10271</strain>
    </source>
</reference>
<dbReference type="Proteomes" id="UP000243106">
    <property type="component" value="Unassembled WGS sequence"/>
</dbReference>
<dbReference type="STRING" id="93684.SAMN05421853_10684"/>
<dbReference type="InterPro" id="IPR003726">
    <property type="entry name" value="HCY_dom"/>
</dbReference>
<dbReference type="EMBL" id="FOXV01000006">
    <property type="protein sequence ID" value="SFQ45345.1"/>
    <property type="molecule type" value="Genomic_DNA"/>
</dbReference>
<organism evidence="6 7">
    <name type="scientific">Roseivivax halotolerans</name>
    <dbReference type="NCBI Taxonomy" id="93684"/>
    <lineage>
        <taxon>Bacteria</taxon>
        <taxon>Pseudomonadati</taxon>
        <taxon>Pseudomonadota</taxon>
        <taxon>Alphaproteobacteria</taxon>
        <taxon>Rhodobacterales</taxon>
        <taxon>Roseobacteraceae</taxon>
        <taxon>Roseivivax</taxon>
    </lineage>
</organism>
<dbReference type="InterPro" id="IPR036589">
    <property type="entry name" value="HCY_dom_sf"/>
</dbReference>
<evidence type="ECO:0000256" key="4">
    <source>
        <dbReference type="PROSITE-ProRule" id="PRU00333"/>
    </source>
</evidence>
<name>A0A1I5YMP9_9RHOB</name>
<evidence type="ECO:0000259" key="5">
    <source>
        <dbReference type="PROSITE" id="PS50970"/>
    </source>
</evidence>
<accession>A0A1I5YMP9</accession>
<dbReference type="PANTHER" id="PTHR11103">
    <property type="entry name" value="SLR1189 PROTEIN"/>
    <property type="match status" value="1"/>
</dbReference>
<dbReference type="GO" id="GO:0008270">
    <property type="term" value="F:zinc ion binding"/>
    <property type="evidence" value="ECO:0007669"/>
    <property type="project" value="InterPro"/>
</dbReference>
<dbReference type="PANTHER" id="PTHR11103:SF18">
    <property type="entry name" value="SLR1189 PROTEIN"/>
    <property type="match status" value="1"/>
</dbReference>